<dbReference type="InParanoid" id="A0A401GT49"/>
<dbReference type="Proteomes" id="UP000287166">
    <property type="component" value="Unassembled WGS sequence"/>
</dbReference>
<comment type="caution">
    <text evidence="1">The sequence shown here is derived from an EMBL/GenBank/DDBJ whole genome shotgun (WGS) entry which is preliminary data.</text>
</comment>
<name>A0A401GT49_9APHY</name>
<dbReference type="RefSeq" id="XP_027616300.1">
    <property type="nucleotide sequence ID" value="XM_027760499.1"/>
</dbReference>
<dbReference type="AlphaFoldDB" id="A0A401GT49"/>
<proteinExistence type="predicted"/>
<evidence type="ECO:0000313" key="1">
    <source>
        <dbReference type="EMBL" id="GBE85387.1"/>
    </source>
</evidence>
<organism evidence="1 2">
    <name type="scientific">Sparassis crispa</name>
    <dbReference type="NCBI Taxonomy" id="139825"/>
    <lineage>
        <taxon>Eukaryota</taxon>
        <taxon>Fungi</taxon>
        <taxon>Dikarya</taxon>
        <taxon>Basidiomycota</taxon>
        <taxon>Agaricomycotina</taxon>
        <taxon>Agaricomycetes</taxon>
        <taxon>Polyporales</taxon>
        <taxon>Sparassidaceae</taxon>
        <taxon>Sparassis</taxon>
    </lineage>
</organism>
<evidence type="ECO:0000313" key="2">
    <source>
        <dbReference type="Proteomes" id="UP000287166"/>
    </source>
</evidence>
<sequence length="156" mass="17519">MSSWSELALPELTVSELAPSEFASPALTSPELTWSELPFPKLPSYEFAYPEFNPMSSSLAEPALPKFASPIQKDVHPRSMYKRYLEHWEAAIWECIPYIKIPRLPPELMDCILDFVGGKPDFSFPDQQTLYSCALCAIQQALRSPCAGIKDPAYGM</sequence>
<keyword evidence="2" id="KW-1185">Reference proteome</keyword>
<dbReference type="EMBL" id="BFAD01000007">
    <property type="protein sequence ID" value="GBE85387.1"/>
    <property type="molecule type" value="Genomic_DNA"/>
</dbReference>
<reference evidence="1 2" key="1">
    <citation type="journal article" date="2018" name="Sci. Rep.">
        <title>Genome sequence of the cauliflower mushroom Sparassis crispa (Hanabiratake) and its association with beneficial usage.</title>
        <authorList>
            <person name="Kiyama R."/>
            <person name="Furutani Y."/>
            <person name="Kawaguchi K."/>
            <person name="Nakanishi T."/>
        </authorList>
    </citation>
    <scope>NUCLEOTIDE SEQUENCE [LARGE SCALE GENOMIC DNA]</scope>
</reference>
<gene>
    <name evidence="1" type="ORF">SCP_0705740</name>
</gene>
<accession>A0A401GT49</accession>
<dbReference type="GeneID" id="38782304"/>
<protein>
    <submittedName>
        <fullName evidence="1">Uncharacterized protein</fullName>
    </submittedName>
</protein>